<dbReference type="InterPro" id="IPR049490">
    <property type="entry name" value="C883_1060-like_KR_N"/>
</dbReference>
<feature type="region of interest" description="N-terminal hotdog fold" evidence="9">
    <location>
        <begin position="1735"/>
        <end position="1853"/>
    </location>
</feature>
<dbReference type="SMART" id="SM00822">
    <property type="entry name" value="PKS_KR"/>
    <property type="match status" value="3"/>
</dbReference>
<dbReference type="PROSITE" id="PS52004">
    <property type="entry name" value="KS3_2"/>
    <property type="match status" value="2"/>
</dbReference>
<evidence type="ECO:0000256" key="10">
    <source>
        <dbReference type="SAM" id="MobiDB-lite"/>
    </source>
</evidence>
<dbReference type="SMART" id="SM00826">
    <property type="entry name" value="PKS_DH"/>
    <property type="match status" value="3"/>
</dbReference>
<feature type="domain" description="Carrier" evidence="11">
    <location>
        <begin position="976"/>
        <end position="1053"/>
    </location>
</feature>
<evidence type="ECO:0000256" key="4">
    <source>
        <dbReference type="ARBA" id="ARBA00022450"/>
    </source>
</evidence>
<feature type="region of interest" description="C-terminal hotdog fold" evidence="9">
    <location>
        <begin position="3445"/>
        <end position="3592"/>
    </location>
</feature>
<dbReference type="Gene3D" id="1.10.1200.10">
    <property type="entry name" value="ACP-like"/>
    <property type="match status" value="2"/>
</dbReference>
<evidence type="ECO:0000256" key="3">
    <source>
        <dbReference type="ARBA" id="ARBA00004789"/>
    </source>
</evidence>
<dbReference type="InterPro" id="IPR014031">
    <property type="entry name" value="Ketoacyl_synth_C"/>
</dbReference>
<keyword evidence="6" id="KW-0597">Phosphoprotein</keyword>
<dbReference type="Pfam" id="PF22336">
    <property type="entry name" value="RhiE-like_linker"/>
    <property type="match status" value="3"/>
</dbReference>
<evidence type="ECO:0000259" key="12">
    <source>
        <dbReference type="PROSITE" id="PS52004"/>
    </source>
</evidence>
<evidence type="ECO:0000259" key="13">
    <source>
        <dbReference type="PROSITE" id="PS52019"/>
    </source>
</evidence>
<dbReference type="InterPro" id="IPR049552">
    <property type="entry name" value="PKS_DH_N"/>
</dbReference>
<dbReference type="InterPro" id="IPR042104">
    <property type="entry name" value="PKS_dehydratase_sf"/>
</dbReference>
<dbReference type="InterPro" id="IPR054514">
    <property type="entry name" value="RhiE-like_linker"/>
</dbReference>
<dbReference type="InterPro" id="IPR057326">
    <property type="entry name" value="KR_dom"/>
</dbReference>
<keyword evidence="7" id="KW-0808">Transferase</keyword>
<dbReference type="Pfam" id="PF00109">
    <property type="entry name" value="ketoacyl-synt"/>
    <property type="match status" value="2"/>
</dbReference>
<dbReference type="InterPro" id="IPR009081">
    <property type="entry name" value="PP-bd_ACP"/>
</dbReference>
<comment type="subcellular location">
    <subcellularLocation>
        <location evidence="2">Cytoplasm</location>
    </subcellularLocation>
</comment>
<dbReference type="CDD" id="cd08953">
    <property type="entry name" value="KR_2_SDR_x"/>
    <property type="match status" value="3"/>
</dbReference>
<dbReference type="SMART" id="SM01294">
    <property type="entry name" value="PKS_PP_betabranch"/>
    <property type="match status" value="1"/>
</dbReference>
<feature type="active site" description="Proton acceptor; for dehydratase activity" evidence="9">
    <location>
        <position position="3340"/>
    </location>
</feature>
<dbReference type="EMBL" id="WHOB01000012">
    <property type="protein sequence ID" value="NOU77412.1"/>
    <property type="molecule type" value="Genomic_DNA"/>
</dbReference>
<dbReference type="PROSITE" id="PS50075">
    <property type="entry name" value="CARRIER"/>
    <property type="match status" value="2"/>
</dbReference>
<feature type="domain" description="Ketosynthase family 3 (KS3)" evidence="12">
    <location>
        <begin position="1104"/>
        <end position="1536"/>
    </location>
</feature>
<feature type="compositionally biased region" description="Basic and acidic residues" evidence="10">
    <location>
        <begin position="102"/>
        <end position="114"/>
    </location>
</feature>
<dbReference type="SUPFAM" id="SSF53901">
    <property type="entry name" value="Thiolase-like"/>
    <property type="match status" value="2"/>
</dbReference>
<dbReference type="CDD" id="cd00833">
    <property type="entry name" value="PKS"/>
    <property type="match status" value="2"/>
</dbReference>
<keyword evidence="4" id="KW-0596">Phosphopantetheine</keyword>
<feature type="domain" description="PKS/mFAS DH" evidence="13">
    <location>
        <begin position="189"/>
        <end position="479"/>
    </location>
</feature>
<evidence type="ECO:0000256" key="5">
    <source>
        <dbReference type="ARBA" id="ARBA00022490"/>
    </source>
</evidence>
<dbReference type="Pfam" id="PF21394">
    <property type="entry name" value="Beta-ketacyl_N"/>
    <property type="match status" value="3"/>
</dbReference>
<comment type="function">
    <text evidence="1">Involved in some intermediate steps for the synthesis of the antibiotic polyketide bacillaene which is involved in secondary metabolism.</text>
</comment>
<dbReference type="Pfam" id="PF08659">
    <property type="entry name" value="KR"/>
    <property type="match status" value="3"/>
</dbReference>
<feature type="region of interest" description="Disordered" evidence="10">
    <location>
        <begin position="92"/>
        <end position="125"/>
    </location>
</feature>
<feature type="active site" description="Proton acceptor; for dehydratase activity" evidence="9">
    <location>
        <position position="222"/>
    </location>
</feature>
<organism evidence="14 15">
    <name type="scientific">Paenibacillus phytohabitans</name>
    <dbReference type="NCBI Taxonomy" id="2654978"/>
    <lineage>
        <taxon>Bacteria</taxon>
        <taxon>Bacillati</taxon>
        <taxon>Bacillota</taxon>
        <taxon>Bacilli</taxon>
        <taxon>Bacillales</taxon>
        <taxon>Paenibacillaceae</taxon>
        <taxon>Paenibacillus</taxon>
    </lineage>
</organism>
<dbReference type="SUPFAM" id="SSF47336">
    <property type="entry name" value="ACP-like"/>
    <property type="match status" value="2"/>
</dbReference>
<feature type="region of interest" description="C-terminal hotdog fold" evidence="9">
    <location>
        <begin position="1867"/>
        <end position="2017"/>
    </location>
</feature>
<dbReference type="PROSITE" id="PS00012">
    <property type="entry name" value="PHOSPHOPANTETHEINE"/>
    <property type="match status" value="1"/>
</dbReference>
<dbReference type="InterPro" id="IPR020807">
    <property type="entry name" value="PKS_DH"/>
</dbReference>
<dbReference type="InterPro" id="IPR049900">
    <property type="entry name" value="PKS_mFAS_DH"/>
</dbReference>
<keyword evidence="15" id="KW-1185">Reference proteome</keyword>
<feature type="domain" description="Ketosynthase family 3 (KS3)" evidence="12">
    <location>
        <begin position="2683"/>
        <end position="3109"/>
    </location>
</feature>
<dbReference type="Pfam" id="PF21089">
    <property type="entry name" value="PKS_DH_N"/>
    <property type="match status" value="3"/>
</dbReference>
<keyword evidence="5" id="KW-0963">Cytoplasm</keyword>
<dbReference type="Proteomes" id="UP000596857">
    <property type="component" value="Unassembled WGS sequence"/>
</dbReference>
<dbReference type="InterPro" id="IPR020841">
    <property type="entry name" value="PKS_Beta-ketoAc_synthase_dom"/>
</dbReference>
<feature type="region of interest" description="N-terminal hotdog fold" evidence="9">
    <location>
        <begin position="3311"/>
        <end position="3428"/>
    </location>
</feature>
<dbReference type="InterPro" id="IPR036291">
    <property type="entry name" value="NAD(P)-bd_dom_sf"/>
</dbReference>
<dbReference type="Gene3D" id="3.30.70.3290">
    <property type="match status" value="1"/>
</dbReference>
<dbReference type="PROSITE" id="PS00606">
    <property type="entry name" value="KS3_1"/>
    <property type="match status" value="1"/>
</dbReference>
<dbReference type="InterPro" id="IPR014030">
    <property type="entry name" value="Ketoacyl_synth_N"/>
</dbReference>
<dbReference type="InterPro" id="IPR013968">
    <property type="entry name" value="PKS_KR"/>
</dbReference>
<evidence type="ECO:0000259" key="11">
    <source>
        <dbReference type="PROSITE" id="PS50075"/>
    </source>
</evidence>
<dbReference type="Gene3D" id="3.10.129.110">
    <property type="entry name" value="Polyketide synthase dehydratase"/>
    <property type="match status" value="3"/>
</dbReference>
<feature type="domain" description="Carrier" evidence="11">
    <location>
        <begin position="2546"/>
        <end position="2622"/>
    </location>
</feature>
<dbReference type="InterPro" id="IPR050091">
    <property type="entry name" value="PKS_NRPS_Biosynth_Enz"/>
</dbReference>
<keyword evidence="8" id="KW-0677">Repeat</keyword>
<dbReference type="PANTHER" id="PTHR43775:SF37">
    <property type="entry name" value="SI:DKEY-61P9.11"/>
    <property type="match status" value="1"/>
</dbReference>
<evidence type="ECO:0000256" key="8">
    <source>
        <dbReference type="ARBA" id="ARBA00022737"/>
    </source>
</evidence>
<gene>
    <name evidence="14" type="ORF">GC101_00810</name>
</gene>
<dbReference type="InterPro" id="IPR049551">
    <property type="entry name" value="PKS_DH_C"/>
</dbReference>
<feature type="domain" description="PKS/mFAS DH" evidence="13">
    <location>
        <begin position="1735"/>
        <end position="2017"/>
    </location>
</feature>
<name>A0ABX1Y901_9BACL</name>
<dbReference type="Pfam" id="PF00550">
    <property type="entry name" value="PP-binding"/>
    <property type="match status" value="2"/>
</dbReference>
<reference evidence="14 15" key="1">
    <citation type="submission" date="2019-10" db="EMBL/GenBank/DDBJ databases">
        <title>Description of Paenibacillus terricola sp. nov.</title>
        <authorList>
            <person name="Carlier A."/>
            <person name="Qi S."/>
        </authorList>
    </citation>
    <scope>NUCLEOTIDE SEQUENCE [LARGE SCALE GENOMIC DNA]</scope>
    <source>
        <strain evidence="14 15">LMG 31459</strain>
    </source>
</reference>
<feature type="active site" description="Proton donor; for dehydratase activity" evidence="9">
    <location>
        <position position="1929"/>
    </location>
</feature>
<evidence type="ECO:0000256" key="7">
    <source>
        <dbReference type="ARBA" id="ARBA00022679"/>
    </source>
</evidence>
<dbReference type="SMART" id="SM00825">
    <property type="entry name" value="PKS_KS"/>
    <property type="match status" value="2"/>
</dbReference>
<dbReference type="Pfam" id="PF14765">
    <property type="entry name" value="PS-DH"/>
    <property type="match status" value="3"/>
</dbReference>
<dbReference type="PANTHER" id="PTHR43775">
    <property type="entry name" value="FATTY ACID SYNTHASE"/>
    <property type="match status" value="1"/>
</dbReference>
<evidence type="ECO:0000313" key="14">
    <source>
        <dbReference type="EMBL" id="NOU77412.1"/>
    </source>
</evidence>
<dbReference type="Gene3D" id="1.10.1240.100">
    <property type="match status" value="2"/>
</dbReference>
<feature type="region of interest" description="N-terminal hotdog fold" evidence="9">
    <location>
        <begin position="189"/>
        <end position="315"/>
    </location>
</feature>
<evidence type="ECO:0000313" key="15">
    <source>
        <dbReference type="Proteomes" id="UP000596857"/>
    </source>
</evidence>
<feature type="active site" description="Proton donor; for dehydratase activity" evidence="9">
    <location>
        <position position="3507"/>
    </location>
</feature>
<comment type="caution">
    <text evidence="14">The sequence shown here is derived from an EMBL/GenBank/DDBJ whole genome shotgun (WGS) entry which is preliminary data.</text>
</comment>
<proteinExistence type="predicted"/>
<dbReference type="InterPro" id="IPR006162">
    <property type="entry name" value="Ppantetheine_attach_site"/>
</dbReference>
<accession>A0ABX1Y901</accession>
<dbReference type="InterPro" id="IPR036736">
    <property type="entry name" value="ACP-like_sf"/>
</dbReference>
<feature type="domain" description="PKS/mFAS DH" evidence="13">
    <location>
        <begin position="3311"/>
        <end position="3592"/>
    </location>
</feature>
<evidence type="ECO:0000256" key="9">
    <source>
        <dbReference type="PROSITE-ProRule" id="PRU01363"/>
    </source>
</evidence>
<comment type="pathway">
    <text evidence="3">Antibiotic biosynthesis; bacillaene biosynthesis.</text>
</comment>
<protein>
    <submittedName>
        <fullName evidence="14">SDR family NAD(P)-dependent oxidoreductase</fullName>
    </submittedName>
</protein>
<dbReference type="SUPFAM" id="SSF51735">
    <property type="entry name" value="NAD(P)-binding Rossmann-fold domains"/>
    <property type="match status" value="5"/>
</dbReference>
<dbReference type="SMART" id="SM00823">
    <property type="entry name" value="PKS_PP"/>
    <property type="match status" value="2"/>
</dbReference>
<feature type="region of interest" description="C-terminal hotdog fold" evidence="9">
    <location>
        <begin position="332"/>
        <end position="479"/>
    </location>
</feature>
<dbReference type="Gene3D" id="3.40.50.720">
    <property type="entry name" value="NAD(P)-binding Rossmann-like Domain"/>
    <property type="match status" value="3"/>
</dbReference>
<dbReference type="Pfam" id="PF02801">
    <property type="entry name" value="Ketoacyl-synt_C"/>
    <property type="match status" value="2"/>
</dbReference>
<feature type="active site" description="Proton donor; for dehydratase activity" evidence="9">
    <location>
        <position position="393"/>
    </location>
</feature>
<evidence type="ECO:0000256" key="1">
    <source>
        <dbReference type="ARBA" id="ARBA00003299"/>
    </source>
</evidence>
<sequence length="4137" mass="448024">MSNNGIHSGERPFYLFLFSAKTREGLIRRLADLKEWIKEEADASTDVGNIAYTLSVGRSHFPERAAVIAGDLQELETELLRTLEALAADTGSTSRVMRRNQNGREDQRRLDDIVGKGSAGGANGAPVSRQALDEAAGLYMEGCICSWNVLYSDRQYNKTPLPTYPFQKHKYWLELNTAAPLAATGGTAVQAIGPVLDSNQSTVHEQCFAKKLTGAEFYLNDHIVSGHKLLPGVVQLEMALSAAAASLPGTTVRGITGVVWAYPIQLEDGEAAKTVQVRLYPGEAEAELDYEITSLSEGNPVVHSQGSISYTAEEPSGNLLDTLDITALSQGKTRVSGTQIYDKFRQHQLLLGPSFQSITEMFAGETEALAFIELPAHLREGFKEYTLHPTVVDGVLEAVIGLVSSQEEMEDAVALPYSFDKLEIFGSLPASCVSYVKKLESANSGGDQEFDVVLADGQGRVLLKFTRFVLKVFHQGRQQSTEEMSFAYEWKESGTSLPQQETIQGDVLLFTGQSELYKEFAKAKSQAGQGQLIIVEAGAEYHQDGETHYRINPEQPADYTRLIRELKNRGCTLETIVYEQPEVAAASAGAAAAGAYLHQLYLAQALMADKENRHTRVIQLCRGGEKEAVPPELGALRGFNKTLKLEHSKLHFSTLFTGQASTEELYRMVAAEVQSVDDEVLYQQGRRYVHTLKEIALPEKEAASDILRPQGVYLITGGLGRLGLIVAEHLAGQVQAKLVLIGRSALQPGQEQQIARLQKLGAEVLYVQADISQEQAAAAAVAEARNRFGSLHGIIHAAGVTRDALIQVKDAEQAGEVLEAKVQGLIYLDQATQEDKLDFIAAFSSIAAVTGNTGQSDYAYANAFMDEYMLSRHALVRSGHRYGKSLSINWPLWKEGGMQVEEQTLLFFRNTVGLKPLETAAGLGYFEAILNGNVPQILPLQANRKKISGILGLESAVSGTAITGEGAGHRANLAADLLEQTQQAITGVISRLMKLDEAVIHPDQDLGEYGMSSITFTDAAGAVNDTFQVRMTPAVFFEYPTVRALSAHLAESYPDELAEYFSHGAAQAAVASVDYGPVKAGISGTKARQGWKVPQPESAGAVKREPVAIIGISGAMPESRDLETFWEQLRQQKDLISEIPGDRWDIQELNRLKGRGPDKPISGWGGFMKDIDKFDSGFFGINPREADLMDPQQRIFLETVWSTLEDAGYKASALSGKKVGLFVGVSTNDYSTLLQDNDIEIEAYSSTGSSHCVLANRISYLLNFRGPSEPIDTACSSSLVAVHRAVESIQNGDCEQAIAGGVNVIAAPTLHISFSRAGMLSPDGRCKTFDQSANGYVRGEGTGAVLLKPLSQAEADGDYIYAVIKGTAINHGGKVSSLTVPNPKAQAEVLVEAYDKAGISPDTISYIEAHGTGTSLGDPVEINALKSAFKELYHRHGIPVSREQYCGLGAVKTNIGHLEAAAGIAGILKVVLAMKHKTLPGNVHFNQLNPYIELEHSPFYIVEKTQEWTTLEDAPRRAGVSSFGFGGVNAHVVLEDYTPAAASDYSGSGSGQSGESGQGNVIILSAKTKPQLQQKMQQLLSYLTLHGDKEELTLHNIAFTLQTGREEMAERMAFAASGKEELVNILRSCLAGQEQAHAVCYGQVSAQPAATPSLSAKAGDRLSVQPVTSLELSELAEQWTSGEAVDWSRLYVNRKGRRIPLPVYPFAREVCWVRKNTRRIAPKLSSAEAVAAVLHPMVDSNVSTMEEEKFRTVLRLDQFFVKDHVVGGKVLLPGVAYLEMVRAAADLAGITPVTGLKDVRWIKAVELEEDRKEIYTSFWLVESGELEYRVFSEAGDQRVLHSSGIILQETPASAQTLEIAKIKERSTSTFDHAQCYDHIFKGVGFDYGPAFRVTKTAYCSVQEGLSEISLPQHLEADYADYVLHPSIIDGAVRSLSWAGRRSDEDLTLRVPFALDRMELVGEVPRQCYAYAKPAEGATGTDDEGTRKYDIRITDMEGQEVVRLFGFSIKQYASAKGAAPVQAAGLSLYASEWIEAGLPQESAALSSIIVFGSAALAVSIREQATQQGLAPDRCIQVQAGAGYARLSSTEYVINPGQAADYLRLLEALNTQGVELQHIVHGWNVNGGAGAGAGDALEDTDSLQEGLAEYLEAQMDQGLYSLLHLLQAAAASKPKSRIRCLYAYDSAEHVLTPLNEMAAGLAHSISADHPLFQLSLVQLNAEAPAEAAERLVQELLPPQLAGGTEIRYDGGARYLRKLLPQPMLHQAGESRFIRGGVYIITGGTGALGMLVAAELAATVQARLVLAGRQPVDAAIQAKLEHLAGLGAEAVYLQADVADMDSSVRLIGQAKARFGGINGILHCAGIGETVKAAESSKAGFARILGPKVSGTLNLDLASKDEALDLFILFSSTSAQIGDMGAGSYAAANSFLDRFAVYRDRLAAQHQRQGKSVSINWPLWQDGRYQVAAAQQQVLADYYGMHMLDSRTGLDILEAVLKEGAVQAFVGYGDPHKIARALGISGAGQTGQASQAGQAATAAQPASSSVDSGELLVRTQAYLVSLLAKTLGISRDRIGQASPLDAFGLDSIMILELNESLQREFSGLPTTLFYEYNTVESLAGYFTGHYGAQLASLLKLEQLQNPEALKTPVQLSLDPQAAAYTAPQGGRFLPKAGEAVPPVRNAVNNGGMDIAVIGMDGRFPMAGNISELWDNLREGRDCITEIPADRWDYTRDYDVEKGKKGKIYTKYGGFIDDVDKFDPLFFQMTPRDAQLTDPQERLFLECAYHTVEDAGYTREKLARSKVGVFVGVMYGHYQLIGTEGYASGNLVAPNSSFASIANRVSYLFNFQGPSMAVDTMCSSSLTAIHLACESIRSGESEAALAGGVNVTIHRNKYVFLCSQRFASSEGKCRAFGEGGDGYVASEGVGAVLLKPLSKAIEDGDHIYGVIKGTAVNSGGKTSGYTVPNPGAQAAAIAEALRKSGVHPRTITSLEAHGTGTSLGDPIEIAGLSKAFGQYTDEKQFCSISSVKSNIGHLESAAGIASVAKVMLQMKHRMLAPSIHTEELNSGIHFEDTPFYVQRSLDRWEQAPGSGEIRRAGISSFGAGGANVHLIAEEYVPAQAAAEIAGSTLIVLSAKNRERLMEKIHELHRFLEAPLPGEYTLANIAYTLSTGREEMEERLAFAASTMDELKSALQAIAAGIVHEGVHQGNSAAALTNGAAILGNDPEDIAYIAALARRNQLERIAKLWVLGTPIDWSLLFAGYKPQKVSLPLYPFARERYWLENTGSGSTGTAVTAANGQAGNGLMPEGLLALHPLHPLVDVNISTLREQRFRKRLSVEQFYLRDHIVAEQMLLPGVAYIEMARAAGEIAAEATVSAVRDIVWLKPVVMTEDAMDLDIVLEPEGEAVHYEIFSNARSGKVVHSRGVLEFAEVPASRRSRSLDLDGIKGRCPGRKDKYECYQHVFKGIGFDYGPSFQVTEEVLSGKEETLARLSLNEAYRAALPEFVLHPALFDGAVRSVAAGRDEAGRATHIPFSMGNIGIFAPIPADCYVYTRVKEQPGENNQGLNIFDIAILDLDGHEVVRIEDFIVRPFAGKPEGRRPEEEIFYYTPVYENEALVPVMGAERRNVLIFGEPAGGGNGDKDATYPPLHMLPSGADGCVWITPHTEYRARQGNHIAINPQREADYVRLLQELRESGFDATHVLHQWAGAAAPLPLTALSADTFQPVLTQMLENGVFSVVSLFKAFVRVYGQRPLKLLFIYRTDQGAFSAPHELLASFAKSIVTLHHKFQIASVSADDHTISGAGFQERLYQELFSSENTGHADIRYTGGQRQVRKIRPLEHGGRKTADASPVTFKENGVYLIPGGTGALGMIFARYLARTYQATVICTGRQPASERTDVFMAELGRLGGEGRYLQGDIASAGDVKKIMGSIKNEFGVLDGIIHCAGQGGSVPVTGTDRAAGREIMNSKVQGLIHLDLFSTDFDLGFLILFSSISVELGDLGVGYYAMANSFMDRYAQLRNESVSQGKRKGRTISVNWPLWKDGGFEIPESESAFYSSYLGMSMMDEDTGIRAFEAICQAGSGNIIVAAGNKPKIDHAFKLEKNTPVQEVPLEDKEAIVDLLTRLQAGEMSEAEVEQWMGGLR</sequence>
<dbReference type="InterPro" id="IPR018201">
    <property type="entry name" value="Ketoacyl_synth_AS"/>
</dbReference>
<dbReference type="RefSeq" id="WP_171715711.1">
    <property type="nucleotide sequence ID" value="NZ_WHOB01000012.1"/>
</dbReference>
<dbReference type="Gene3D" id="3.40.47.10">
    <property type="match status" value="2"/>
</dbReference>
<dbReference type="InterPro" id="IPR016039">
    <property type="entry name" value="Thiolase-like"/>
</dbReference>
<feature type="active site" description="Proton acceptor; for dehydratase activity" evidence="9">
    <location>
        <position position="1764"/>
    </location>
</feature>
<evidence type="ECO:0000256" key="2">
    <source>
        <dbReference type="ARBA" id="ARBA00004496"/>
    </source>
</evidence>
<dbReference type="InterPro" id="IPR020806">
    <property type="entry name" value="PKS_PP-bd"/>
</dbReference>
<evidence type="ECO:0000256" key="6">
    <source>
        <dbReference type="ARBA" id="ARBA00022553"/>
    </source>
</evidence>
<dbReference type="PROSITE" id="PS52019">
    <property type="entry name" value="PKS_MFAS_DH"/>
    <property type="match status" value="3"/>
</dbReference>